<accession>A0A2W7NDN6</accession>
<dbReference type="OrthoDB" id="7570189at2"/>
<dbReference type="InterPro" id="IPR008767">
    <property type="entry name" value="Phage_SPP1_head-tail_adaptor"/>
</dbReference>
<dbReference type="Pfam" id="PF05521">
    <property type="entry name" value="Phage_HCP"/>
    <property type="match status" value="1"/>
</dbReference>
<proteinExistence type="predicted"/>
<evidence type="ECO:0000313" key="2">
    <source>
        <dbReference type="Proteomes" id="UP000248916"/>
    </source>
</evidence>
<reference evidence="1 2" key="1">
    <citation type="submission" date="2018-06" db="EMBL/GenBank/DDBJ databases">
        <title>Genomic Encyclopedia of Archaeal and Bacterial Type Strains, Phase II (KMG-II): from individual species to whole genera.</title>
        <authorList>
            <person name="Goeker M."/>
        </authorList>
    </citation>
    <scope>NUCLEOTIDE SEQUENCE [LARGE SCALE GENOMIC DNA]</scope>
    <source>
        <strain evidence="1 2">DSM 22009</strain>
    </source>
</reference>
<name>A0A2W7NDN6_9RHOB</name>
<evidence type="ECO:0000313" key="1">
    <source>
        <dbReference type="EMBL" id="PZX17713.1"/>
    </source>
</evidence>
<keyword evidence="2" id="KW-1185">Reference proteome</keyword>
<dbReference type="Gene3D" id="2.40.10.270">
    <property type="entry name" value="Bacteriophage SPP1 head-tail adaptor protein"/>
    <property type="match status" value="1"/>
</dbReference>
<gene>
    <name evidence="1" type="ORF">LX81_01440</name>
</gene>
<dbReference type="AlphaFoldDB" id="A0A2W7NDN6"/>
<protein>
    <submittedName>
        <fullName evidence="1">Head-tail adaptor</fullName>
    </submittedName>
</protein>
<dbReference type="InterPro" id="IPR038666">
    <property type="entry name" value="SSP1_head-tail_sf"/>
</dbReference>
<dbReference type="EMBL" id="QKZL01000004">
    <property type="protein sequence ID" value="PZX17713.1"/>
    <property type="molecule type" value="Genomic_DNA"/>
</dbReference>
<organism evidence="1 2">
    <name type="scientific">Palleronia aestuarii</name>
    <dbReference type="NCBI Taxonomy" id="568105"/>
    <lineage>
        <taxon>Bacteria</taxon>
        <taxon>Pseudomonadati</taxon>
        <taxon>Pseudomonadota</taxon>
        <taxon>Alphaproteobacteria</taxon>
        <taxon>Rhodobacterales</taxon>
        <taxon>Roseobacteraceae</taxon>
        <taxon>Palleronia</taxon>
    </lineage>
</organism>
<sequence length="112" mass="12286">MKNVRLTRPLILERADRLPDGAGGFSETWEALGVLWADVAPRAGRQMAAPVATVSQMSYRIMVRGAPQSSPQRPVPGQRFRDGARVFHIRAVTEAAPLAHFLICFCDEEVAA</sequence>
<dbReference type="Proteomes" id="UP000248916">
    <property type="component" value="Unassembled WGS sequence"/>
</dbReference>
<comment type="caution">
    <text evidence="1">The sequence shown here is derived from an EMBL/GenBank/DDBJ whole genome shotgun (WGS) entry which is preliminary data.</text>
</comment>